<keyword evidence="1" id="KW-0812">Transmembrane</keyword>
<evidence type="ECO:0000313" key="3">
    <source>
        <dbReference type="Proteomes" id="UP000765509"/>
    </source>
</evidence>
<gene>
    <name evidence="2" type="ORF">O181_053068</name>
</gene>
<name>A0A9Q3HQ20_9BASI</name>
<feature type="transmembrane region" description="Helical" evidence="1">
    <location>
        <begin position="66"/>
        <end position="86"/>
    </location>
</feature>
<organism evidence="2 3">
    <name type="scientific">Austropuccinia psidii MF-1</name>
    <dbReference type="NCBI Taxonomy" id="1389203"/>
    <lineage>
        <taxon>Eukaryota</taxon>
        <taxon>Fungi</taxon>
        <taxon>Dikarya</taxon>
        <taxon>Basidiomycota</taxon>
        <taxon>Pucciniomycotina</taxon>
        <taxon>Pucciniomycetes</taxon>
        <taxon>Pucciniales</taxon>
        <taxon>Sphaerophragmiaceae</taxon>
        <taxon>Austropuccinia</taxon>
    </lineage>
</organism>
<sequence>MSMSDKAPLTDIFLWSSEHTIKPQTPSTQNAAVTTTKNDPPPLVLHQFQPGTKLGPIGHTISLWPIWPLLVLYGILAISLFPGLFLPQSSFMASGHILPSLASLANSSISPTPRSLSLFLGLGVSFCVLGGSGPSSQNQPFWATPFH</sequence>
<evidence type="ECO:0000256" key="1">
    <source>
        <dbReference type="SAM" id="Phobius"/>
    </source>
</evidence>
<accession>A0A9Q3HQ20</accession>
<proteinExistence type="predicted"/>
<dbReference type="EMBL" id="AVOT02023366">
    <property type="protein sequence ID" value="MBW0513353.1"/>
    <property type="molecule type" value="Genomic_DNA"/>
</dbReference>
<evidence type="ECO:0000313" key="2">
    <source>
        <dbReference type="EMBL" id="MBW0513353.1"/>
    </source>
</evidence>
<dbReference type="AlphaFoldDB" id="A0A9Q3HQ20"/>
<protein>
    <submittedName>
        <fullName evidence="2">Uncharacterized protein</fullName>
    </submittedName>
</protein>
<keyword evidence="1" id="KW-1133">Transmembrane helix</keyword>
<reference evidence="2" key="1">
    <citation type="submission" date="2021-03" db="EMBL/GenBank/DDBJ databases">
        <title>Draft genome sequence of rust myrtle Austropuccinia psidii MF-1, a brazilian biotype.</title>
        <authorList>
            <person name="Quecine M.C."/>
            <person name="Pachon D.M.R."/>
            <person name="Bonatelli M.L."/>
            <person name="Correr F.H."/>
            <person name="Franceschini L.M."/>
            <person name="Leite T.F."/>
            <person name="Margarido G.R.A."/>
            <person name="Almeida C.A."/>
            <person name="Ferrarezi J.A."/>
            <person name="Labate C.A."/>
        </authorList>
    </citation>
    <scope>NUCLEOTIDE SEQUENCE</scope>
    <source>
        <strain evidence="2">MF-1</strain>
    </source>
</reference>
<comment type="caution">
    <text evidence="2">The sequence shown here is derived from an EMBL/GenBank/DDBJ whole genome shotgun (WGS) entry which is preliminary data.</text>
</comment>
<keyword evidence="1" id="KW-0472">Membrane</keyword>
<dbReference type="Proteomes" id="UP000765509">
    <property type="component" value="Unassembled WGS sequence"/>
</dbReference>
<keyword evidence="3" id="KW-1185">Reference proteome</keyword>